<proteinExistence type="predicted"/>
<organism evidence="1 2">
    <name type="scientific">Chitinivorax tropicus</name>
    <dbReference type="NCBI Taxonomy" id="714531"/>
    <lineage>
        <taxon>Bacteria</taxon>
        <taxon>Pseudomonadati</taxon>
        <taxon>Pseudomonadota</taxon>
        <taxon>Betaproteobacteria</taxon>
        <taxon>Chitinivorax</taxon>
    </lineage>
</organism>
<protein>
    <submittedName>
        <fullName evidence="1">Uncharacterized protein (DUF934 family)</fullName>
    </submittedName>
</protein>
<name>A0A840MQV4_9PROT</name>
<dbReference type="RefSeq" id="WP_184038716.1">
    <property type="nucleotide sequence ID" value="NZ_JACHHY010000011.1"/>
</dbReference>
<dbReference type="InterPro" id="IPR008318">
    <property type="entry name" value="UCP030820"/>
</dbReference>
<evidence type="ECO:0000313" key="1">
    <source>
        <dbReference type="EMBL" id="MBB5018826.1"/>
    </source>
</evidence>
<reference evidence="1 2" key="1">
    <citation type="submission" date="2020-08" db="EMBL/GenBank/DDBJ databases">
        <title>Genomic Encyclopedia of Type Strains, Phase IV (KMG-IV): sequencing the most valuable type-strain genomes for metagenomic binning, comparative biology and taxonomic classification.</title>
        <authorList>
            <person name="Goeker M."/>
        </authorList>
    </citation>
    <scope>NUCLEOTIDE SEQUENCE [LARGE SCALE GENOMIC DNA]</scope>
    <source>
        <strain evidence="1 2">DSM 27165</strain>
    </source>
</reference>
<accession>A0A840MQV4</accession>
<evidence type="ECO:0000313" key="2">
    <source>
        <dbReference type="Proteomes" id="UP000575898"/>
    </source>
</evidence>
<dbReference type="Proteomes" id="UP000575898">
    <property type="component" value="Unassembled WGS sequence"/>
</dbReference>
<gene>
    <name evidence="1" type="ORF">HNQ59_002119</name>
</gene>
<dbReference type="AlphaFoldDB" id="A0A840MQV4"/>
<keyword evidence="2" id="KW-1185">Reference proteome</keyword>
<dbReference type="Pfam" id="PF06073">
    <property type="entry name" value="DUF934"/>
    <property type="match status" value="1"/>
</dbReference>
<dbReference type="EMBL" id="JACHHY010000011">
    <property type="protein sequence ID" value="MBB5018826.1"/>
    <property type="molecule type" value="Genomic_DNA"/>
</dbReference>
<sequence>MPKLIKQRQIIDDHFVVLRKADDGSLPALPSQGDVIVPLASWRSERDQLLAREGAIGVWLAPDEEPADIADDLAHFAVIAIDFPAFTDGRGFSTARLLRERYGYQGELRAIGDVFKDTLFYLARCGFNAFAVRPDKNIDDALLALDDFSDSYQTGVDQPVPLFRRRVA</sequence>
<comment type="caution">
    <text evidence="1">The sequence shown here is derived from an EMBL/GenBank/DDBJ whole genome shotgun (WGS) entry which is preliminary data.</text>
</comment>
<dbReference type="PIRSF" id="PIRSF030820">
    <property type="entry name" value="UCP030820"/>
    <property type="match status" value="1"/>
</dbReference>